<dbReference type="InterPro" id="IPR052050">
    <property type="entry name" value="SecEffector_AnkRepeat"/>
</dbReference>
<evidence type="ECO:0000313" key="1">
    <source>
        <dbReference type="EMBL" id="KAF2075315.1"/>
    </source>
</evidence>
<name>A0A8J4V088_9MYCE</name>
<organism evidence="1 2">
    <name type="scientific">Polysphondylium violaceum</name>
    <dbReference type="NCBI Taxonomy" id="133409"/>
    <lineage>
        <taxon>Eukaryota</taxon>
        <taxon>Amoebozoa</taxon>
        <taxon>Evosea</taxon>
        <taxon>Eumycetozoa</taxon>
        <taxon>Dictyostelia</taxon>
        <taxon>Dictyosteliales</taxon>
        <taxon>Dictyosteliaceae</taxon>
        <taxon>Polysphondylium</taxon>
    </lineage>
</organism>
<keyword evidence="2" id="KW-1185">Reference proteome</keyword>
<comment type="caution">
    <text evidence="1">The sequence shown here is derived from an EMBL/GenBank/DDBJ whole genome shotgun (WGS) entry which is preliminary data.</text>
</comment>
<dbReference type="Proteomes" id="UP000695562">
    <property type="component" value="Unassembled WGS sequence"/>
</dbReference>
<reference evidence="1" key="1">
    <citation type="submission" date="2020-01" db="EMBL/GenBank/DDBJ databases">
        <title>Development of genomics and gene disruption for Polysphondylium violaceum indicates a role for the polyketide synthase stlB in stalk morphogenesis.</title>
        <authorList>
            <person name="Narita B."/>
            <person name="Kawabe Y."/>
            <person name="Kin K."/>
            <person name="Saito T."/>
            <person name="Gibbs R."/>
            <person name="Kuspa A."/>
            <person name="Muzny D."/>
            <person name="Queller D."/>
            <person name="Richards S."/>
            <person name="Strassman J."/>
            <person name="Sucgang R."/>
            <person name="Worley K."/>
            <person name="Schaap P."/>
        </authorList>
    </citation>
    <scope>NUCLEOTIDE SEQUENCE</scope>
    <source>
        <strain evidence="1">QSvi11</strain>
    </source>
</reference>
<dbReference type="PANTHER" id="PTHR46586:SF3">
    <property type="entry name" value="ANKYRIN REPEAT-CONTAINING PROTEIN"/>
    <property type="match status" value="1"/>
</dbReference>
<protein>
    <recommendedName>
        <fullName evidence="3">Ankyrin repeat-containing protein</fullName>
    </recommendedName>
</protein>
<dbReference type="SUPFAM" id="SSF48403">
    <property type="entry name" value="Ankyrin repeat"/>
    <property type="match status" value="1"/>
</dbReference>
<sequence length="590" mass="67298">MLQYLYHELCVKEFTSEAIESAIRTKNVEMVKFVFQSDVIKAYRSTHAETENFVRIAAGSQNLEIYKIVLNTFQLDSGLGFEPSFTCFEIFKYILDTCDVEPLLASINYINMTRMTRMIIALTTNGFVDCLQELFSRNLVPHSMYTEIAHLALSSSCFGIFDLVNDKEPINYQFISLSNIPDALTNLEHAQLYFGRGATLKKACLLAACRNSTPFEVFQFIWSNLRITINSQKGITIDYSPQLVNASLVNECVKYANSRVLEFLHSSGFVQPSMIEAATWKNCRVSSDADTQFFKLLFEIKPPVSSEASCLTNVLNNCVVSGNLDLYKFIYFKYKEVASSPWTTNPNYATAALRNEFEIIKFLQSQGDHSDHFAVDNVSYGNRLDILKFFIENGHTGVAAISNSAYEGRLEMLSYLLTLDFPHTHVASGLVRGVMSDRITSIQLILSCKKFPDPSFLVQSLVSQNNIVIVKYIFNKQHKGFQEITQESKDSLLELALVNGYLDIIKFCLEDLNCSLTKENIVPVFEKKYFHVLEYLKSSLILSKKTKSLLSKSTEVFIKSGKIQYQEYMDYLELVCKKEKQSFFKFIFKK</sequence>
<accession>A0A8J4V088</accession>
<proteinExistence type="predicted"/>
<dbReference type="PANTHER" id="PTHR46586">
    <property type="entry name" value="ANKYRIN REPEAT-CONTAINING PROTEIN"/>
    <property type="match status" value="1"/>
</dbReference>
<dbReference type="EMBL" id="AJWJ01000105">
    <property type="protein sequence ID" value="KAF2075315.1"/>
    <property type="molecule type" value="Genomic_DNA"/>
</dbReference>
<dbReference type="InterPro" id="IPR036770">
    <property type="entry name" value="Ankyrin_rpt-contain_sf"/>
</dbReference>
<evidence type="ECO:0008006" key="3">
    <source>
        <dbReference type="Google" id="ProtNLM"/>
    </source>
</evidence>
<gene>
    <name evidence="1" type="ORF">CYY_003392</name>
</gene>
<evidence type="ECO:0000313" key="2">
    <source>
        <dbReference type="Proteomes" id="UP000695562"/>
    </source>
</evidence>
<dbReference type="AlphaFoldDB" id="A0A8J4V088"/>